<evidence type="ECO:0000313" key="2">
    <source>
        <dbReference type="Proteomes" id="UP000299102"/>
    </source>
</evidence>
<dbReference type="Proteomes" id="UP000299102">
    <property type="component" value="Unassembled WGS sequence"/>
</dbReference>
<organism evidence="1 2">
    <name type="scientific">Eumeta variegata</name>
    <name type="common">Bagworm moth</name>
    <name type="synonym">Eumeta japonica</name>
    <dbReference type="NCBI Taxonomy" id="151549"/>
    <lineage>
        <taxon>Eukaryota</taxon>
        <taxon>Metazoa</taxon>
        <taxon>Ecdysozoa</taxon>
        <taxon>Arthropoda</taxon>
        <taxon>Hexapoda</taxon>
        <taxon>Insecta</taxon>
        <taxon>Pterygota</taxon>
        <taxon>Neoptera</taxon>
        <taxon>Endopterygota</taxon>
        <taxon>Lepidoptera</taxon>
        <taxon>Glossata</taxon>
        <taxon>Ditrysia</taxon>
        <taxon>Tineoidea</taxon>
        <taxon>Psychidae</taxon>
        <taxon>Oiketicinae</taxon>
        <taxon>Eumeta</taxon>
    </lineage>
</organism>
<keyword evidence="2" id="KW-1185">Reference proteome</keyword>
<name>A0A4C1TRR2_EUMVA</name>
<evidence type="ECO:0000313" key="1">
    <source>
        <dbReference type="EMBL" id="GBP16604.1"/>
    </source>
</evidence>
<accession>A0A4C1TRR2</accession>
<sequence>MDSANRIRECPEIKKAGLKMSDPRQHRIIEDFFYSRGYTMDSRGLEIDAGLPRTPNVQNCMVSFLFTCRGLGISSSQRAIGECIGVYGNTRIFWLQKLEGVKKKLVI</sequence>
<dbReference type="AlphaFoldDB" id="A0A4C1TRR2"/>
<protein>
    <submittedName>
        <fullName evidence="1">Uncharacterized protein</fullName>
    </submittedName>
</protein>
<gene>
    <name evidence="1" type="ORF">EVAR_19399_1</name>
</gene>
<comment type="caution">
    <text evidence="1">The sequence shown here is derived from an EMBL/GenBank/DDBJ whole genome shotgun (WGS) entry which is preliminary data.</text>
</comment>
<dbReference type="EMBL" id="BGZK01000080">
    <property type="protein sequence ID" value="GBP16604.1"/>
    <property type="molecule type" value="Genomic_DNA"/>
</dbReference>
<proteinExistence type="predicted"/>
<reference evidence="1 2" key="1">
    <citation type="journal article" date="2019" name="Commun. Biol.">
        <title>The bagworm genome reveals a unique fibroin gene that provides high tensile strength.</title>
        <authorList>
            <person name="Kono N."/>
            <person name="Nakamura H."/>
            <person name="Ohtoshi R."/>
            <person name="Tomita M."/>
            <person name="Numata K."/>
            <person name="Arakawa K."/>
        </authorList>
    </citation>
    <scope>NUCLEOTIDE SEQUENCE [LARGE SCALE GENOMIC DNA]</scope>
</reference>